<organism evidence="1 2">
    <name type="scientific">Lactuca saligna</name>
    <name type="common">Willowleaf lettuce</name>
    <dbReference type="NCBI Taxonomy" id="75948"/>
    <lineage>
        <taxon>Eukaryota</taxon>
        <taxon>Viridiplantae</taxon>
        <taxon>Streptophyta</taxon>
        <taxon>Embryophyta</taxon>
        <taxon>Tracheophyta</taxon>
        <taxon>Spermatophyta</taxon>
        <taxon>Magnoliopsida</taxon>
        <taxon>eudicotyledons</taxon>
        <taxon>Gunneridae</taxon>
        <taxon>Pentapetalae</taxon>
        <taxon>asterids</taxon>
        <taxon>campanulids</taxon>
        <taxon>Asterales</taxon>
        <taxon>Asteraceae</taxon>
        <taxon>Cichorioideae</taxon>
        <taxon>Cichorieae</taxon>
        <taxon>Lactucinae</taxon>
        <taxon>Lactuca</taxon>
    </lineage>
</organism>
<dbReference type="Proteomes" id="UP001177003">
    <property type="component" value="Chromosome 9"/>
</dbReference>
<gene>
    <name evidence="1" type="ORF">LSALG_LOCUS41370</name>
</gene>
<accession>A0AA36ERC2</accession>
<reference evidence="1" key="1">
    <citation type="submission" date="2023-04" db="EMBL/GenBank/DDBJ databases">
        <authorList>
            <person name="Vijverberg K."/>
            <person name="Xiong W."/>
            <person name="Schranz E."/>
        </authorList>
    </citation>
    <scope>NUCLEOTIDE SEQUENCE</scope>
</reference>
<evidence type="ECO:0000313" key="1">
    <source>
        <dbReference type="EMBL" id="CAI9302905.1"/>
    </source>
</evidence>
<proteinExistence type="predicted"/>
<dbReference type="AlphaFoldDB" id="A0AA36ERC2"/>
<sequence>MKRERNMKNAPIVVTTYDASQSFSKLLIRTLAQLLLKAFYKHPVEFAYRKSTHILKLVFFSSFKLRPTSSIDRSLLLHFSQQIEYFTFTGQQNQLFLELGFQFQLKLKGFWSP</sequence>
<name>A0AA36ERC2_LACSI</name>
<evidence type="ECO:0000313" key="2">
    <source>
        <dbReference type="Proteomes" id="UP001177003"/>
    </source>
</evidence>
<keyword evidence="2" id="KW-1185">Reference proteome</keyword>
<protein>
    <submittedName>
        <fullName evidence="1">Uncharacterized protein</fullName>
    </submittedName>
</protein>
<dbReference type="EMBL" id="OX465085">
    <property type="protein sequence ID" value="CAI9302905.1"/>
    <property type="molecule type" value="Genomic_DNA"/>
</dbReference>